<keyword evidence="3" id="KW-1185">Reference proteome</keyword>
<evidence type="ECO:0000313" key="3">
    <source>
        <dbReference type="Proteomes" id="UP001331561"/>
    </source>
</evidence>
<dbReference type="InterPro" id="IPR007024">
    <property type="entry name" value="BLUF_domain"/>
</dbReference>
<name>A0ABU6K6C5_9RHOO</name>
<evidence type="ECO:0000259" key="1">
    <source>
        <dbReference type="PROSITE" id="PS50925"/>
    </source>
</evidence>
<organism evidence="2 3">
    <name type="scientific">Uliginosibacterium silvisoli</name>
    <dbReference type="NCBI Taxonomy" id="3114758"/>
    <lineage>
        <taxon>Bacteria</taxon>
        <taxon>Pseudomonadati</taxon>
        <taxon>Pseudomonadota</taxon>
        <taxon>Betaproteobacteria</taxon>
        <taxon>Rhodocyclales</taxon>
        <taxon>Zoogloeaceae</taxon>
        <taxon>Uliginosibacterium</taxon>
    </lineage>
</organism>
<dbReference type="PROSITE" id="PS50925">
    <property type="entry name" value="BLUF"/>
    <property type="match status" value="1"/>
</dbReference>
<dbReference type="InterPro" id="IPR036046">
    <property type="entry name" value="Acylphosphatase-like_dom_sf"/>
</dbReference>
<proteinExistence type="predicted"/>
<accession>A0ABU6K6C5</accession>
<gene>
    <name evidence="2" type="ORF">VVD49_15535</name>
</gene>
<dbReference type="Gene3D" id="3.30.70.100">
    <property type="match status" value="1"/>
</dbReference>
<reference evidence="2 3" key="1">
    <citation type="submission" date="2024-01" db="EMBL/GenBank/DDBJ databases">
        <title>Uliginosibacterium soil sp. nov.</title>
        <authorList>
            <person name="Lv Y."/>
        </authorList>
    </citation>
    <scope>NUCLEOTIDE SEQUENCE [LARGE SCALE GENOMIC DNA]</scope>
    <source>
        <strain evidence="2 3">H3</strain>
    </source>
</reference>
<dbReference type="Proteomes" id="UP001331561">
    <property type="component" value="Unassembled WGS sequence"/>
</dbReference>
<dbReference type="EMBL" id="JAYXHS010000003">
    <property type="protein sequence ID" value="MEC5387141.1"/>
    <property type="molecule type" value="Genomic_DNA"/>
</dbReference>
<dbReference type="Pfam" id="PF04940">
    <property type="entry name" value="BLUF"/>
    <property type="match status" value="1"/>
</dbReference>
<evidence type="ECO:0000313" key="2">
    <source>
        <dbReference type="EMBL" id="MEC5387141.1"/>
    </source>
</evidence>
<sequence length="142" mass="15778">MLVRLHYASHAAAPLTAEIVDSILKKSREHNAALGITGMLCYSDDLFMQVLEGGRDEVNDLYNTIVRDTRHDHVRILSYEEISERRFGGWTMGHVNTAKVNPSLLLKYAEKPSLNPFNCSGKASMALLDELIATASVLTRCS</sequence>
<feature type="domain" description="BLUF" evidence="1">
    <location>
        <begin position="2"/>
        <end position="93"/>
    </location>
</feature>
<protein>
    <submittedName>
        <fullName evidence="2">BLUF domain-containing protein</fullName>
    </submittedName>
</protein>
<dbReference type="SMART" id="SM01034">
    <property type="entry name" value="BLUF"/>
    <property type="match status" value="1"/>
</dbReference>
<comment type="caution">
    <text evidence="2">The sequence shown here is derived from an EMBL/GenBank/DDBJ whole genome shotgun (WGS) entry which is preliminary data.</text>
</comment>
<dbReference type="RefSeq" id="WP_327600118.1">
    <property type="nucleotide sequence ID" value="NZ_JAYXHS010000003.1"/>
</dbReference>
<dbReference type="SUPFAM" id="SSF54975">
    <property type="entry name" value="Acylphosphatase/BLUF domain-like"/>
    <property type="match status" value="1"/>
</dbReference>